<name>A0AAD7M096_QUISA</name>
<evidence type="ECO:0000256" key="4">
    <source>
        <dbReference type="ARBA" id="ARBA00022737"/>
    </source>
</evidence>
<feature type="repeat" description="ANK" evidence="8">
    <location>
        <begin position="36"/>
        <end position="59"/>
    </location>
</feature>
<organism evidence="11 12">
    <name type="scientific">Quillaja saponaria</name>
    <name type="common">Soap bark tree</name>
    <dbReference type="NCBI Taxonomy" id="32244"/>
    <lineage>
        <taxon>Eukaryota</taxon>
        <taxon>Viridiplantae</taxon>
        <taxon>Streptophyta</taxon>
        <taxon>Embryophyta</taxon>
        <taxon>Tracheophyta</taxon>
        <taxon>Spermatophyta</taxon>
        <taxon>Magnoliopsida</taxon>
        <taxon>eudicotyledons</taxon>
        <taxon>Gunneridae</taxon>
        <taxon>Pentapetalae</taxon>
        <taxon>rosids</taxon>
        <taxon>fabids</taxon>
        <taxon>Fabales</taxon>
        <taxon>Quillajaceae</taxon>
        <taxon>Quillaja</taxon>
    </lineage>
</organism>
<evidence type="ECO:0000256" key="9">
    <source>
        <dbReference type="SAM" id="Phobius"/>
    </source>
</evidence>
<dbReference type="PANTHER" id="PTHR24186">
    <property type="entry name" value="PROTEIN PHOSPHATASE 1 REGULATORY SUBUNIT"/>
    <property type="match status" value="1"/>
</dbReference>
<keyword evidence="5 9" id="KW-1133">Transmembrane helix</keyword>
<dbReference type="InterPro" id="IPR002110">
    <property type="entry name" value="Ankyrin_rpt"/>
</dbReference>
<evidence type="ECO:0000256" key="6">
    <source>
        <dbReference type="ARBA" id="ARBA00023043"/>
    </source>
</evidence>
<sequence length="450" mass="50136">MEKLLYDAALEGSVSSLRELIQQDPLILDRFILNSQSETPLHVAAMLGHLDFVNEILQKKPELTGELDSRRSSPLHLASAKGYLEIVKSLLLVNPDMCFARDAEGRNPLHLAAMKGRINVLKELVAVRPHAARATAIQGETILHICVKSNQLEALKFLVETLDDYDFLNSKDDYGFTILHLVVIDKQVETINFLLSCTRIQVNEITAIGLTPLDVLAQSRRDVNDYDIAESLRAAGAVRVIDSSIHRLRTQEAIIGSKFADDVPLKAEPNFPKSEKPEDWLTRKRDSLMVVASLIATMAFQSGVVPPGGFWQEDTDSHMAGKAIMADRDNVQYAAYLICNMTGLIASMSIVLLLVTGLPFKRRFFMWFLTIIVWVAIISLAVTYILSIRAFTPSQSSRIVTQRVIPYAIAAWSAVMAVVLLAHTLRLAANFYKKLEFLLGKRRRPIGVVA</sequence>
<keyword evidence="6 8" id="KW-0040">ANK repeat</keyword>
<dbReference type="SMART" id="SM00248">
    <property type="entry name" value="ANK"/>
    <property type="match status" value="6"/>
</dbReference>
<feature type="repeat" description="ANK" evidence="8">
    <location>
        <begin position="70"/>
        <end position="102"/>
    </location>
</feature>
<evidence type="ECO:0000256" key="8">
    <source>
        <dbReference type="PROSITE-ProRule" id="PRU00023"/>
    </source>
</evidence>
<reference evidence="11" key="1">
    <citation type="journal article" date="2023" name="Science">
        <title>Elucidation of the pathway for biosynthesis of saponin adjuvants from the soapbark tree.</title>
        <authorList>
            <person name="Reed J."/>
            <person name="Orme A."/>
            <person name="El-Demerdash A."/>
            <person name="Owen C."/>
            <person name="Martin L.B.B."/>
            <person name="Misra R.C."/>
            <person name="Kikuchi S."/>
            <person name="Rejzek M."/>
            <person name="Martin A.C."/>
            <person name="Harkess A."/>
            <person name="Leebens-Mack J."/>
            <person name="Louveau T."/>
            <person name="Stephenson M.J."/>
            <person name="Osbourn A."/>
        </authorList>
    </citation>
    <scope>NUCLEOTIDE SEQUENCE</scope>
    <source>
        <strain evidence="11">S10</strain>
    </source>
</reference>
<feature type="domain" description="PGG" evidence="10">
    <location>
        <begin position="279"/>
        <end position="388"/>
    </location>
</feature>
<keyword evidence="7 9" id="KW-0472">Membrane</keyword>
<dbReference type="GO" id="GO:0005886">
    <property type="term" value="C:plasma membrane"/>
    <property type="evidence" value="ECO:0007669"/>
    <property type="project" value="UniProtKB-SubCell"/>
</dbReference>
<evidence type="ECO:0000256" key="3">
    <source>
        <dbReference type="ARBA" id="ARBA00022692"/>
    </source>
</evidence>
<dbReference type="Gene3D" id="1.25.40.20">
    <property type="entry name" value="Ankyrin repeat-containing domain"/>
    <property type="match status" value="1"/>
</dbReference>
<dbReference type="PANTHER" id="PTHR24186:SF37">
    <property type="entry name" value="PGG DOMAIN-CONTAINING PROTEIN"/>
    <property type="match status" value="1"/>
</dbReference>
<dbReference type="AlphaFoldDB" id="A0AAD7M096"/>
<keyword evidence="12" id="KW-1185">Reference proteome</keyword>
<dbReference type="PROSITE" id="PS50297">
    <property type="entry name" value="ANK_REP_REGION"/>
    <property type="match status" value="3"/>
</dbReference>
<accession>A0AAD7M096</accession>
<comment type="caution">
    <text evidence="11">The sequence shown here is derived from an EMBL/GenBank/DDBJ whole genome shotgun (WGS) entry which is preliminary data.</text>
</comment>
<dbReference type="InterPro" id="IPR026961">
    <property type="entry name" value="PGG_dom"/>
</dbReference>
<dbReference type="InterPro" id="IPR036770">
    <property type="entry name" value="Ankyrin_rpt-contain_sf"/>
</dbReference>
<feature type="transmembrane region" description="Helical" evidence="9">
    <location>
        <begin position="288"/>
        <end position="311"/>
    </location>
</feature>
<evidence type="ECO:0000256" key="1">
    <source>
        <dbReference type="ARBA" id="ARBA00004141"/>
    </source>
</evidence>
<dbReference type="EMBL" id="JARAOO010000006">
    <property type="protein sequence ID" value="KAJ7966385.1"/>
    <property type="molecule type" value="Genomic_DNA"/>
</dbReference>
<feature type="repeat" description="ANK" evidence="8">
    <location>
        <begin position="138"/>
        <end position="170"/>
    </location>
</feature>
<keyword evidence="3 9" id="KW-0812">Transmembrane</keyword>
<evidence type="ECO:0000313" key="12">
    <source>
        <dbReference type="Proteomes" id="UP001163823"/>
    </source>
</evidence>
<feature type="repeat" description="ANK" evidence="8">
    <location>
        <begin position="104"/>
        <end position="125"/>
    </location>
</feature>
<feature type="transmembrane region" description="Helical" evidence="9">
    <location>
        <begin position="331"/>
        <end position="355"/>
    </location>
</feature>
<feature type="transmembrane region" description="Helical" evidence="9">
    <location>
        <begin position="367"/>
        <end position="392"/>
    </location>
</feature>
<dbReference type="Pfam" id="PF12796">
    <property type="entry name" value="Ank_2"/>
    <property type="match status" value="1"/>
</dbReference>
<evidence type="ECO:0000256" key="5">
    <source>
        <dbReference type="ARBA" id="ARBA00022989"/>
    </source>
</evidence>
<evidence type="ECO:0000313" key="11">
    <source>
        <dbReference type="EMBL" id="KAJ7966385.1"/>
    </source>
</evidence>
<dbReference type="Pfam" id="PF00023">
    <property type="entry name" value="Ank"/>
    <property type="match status" value="1"/>
</dbReference>
<keyword evidence="4" id="KW-0677">Repeat</keyword>
<dbReference type="Pfam" id="PF13962">
    <property type="entry name" value="PGG"/>
    <property type="match status" value="1"/>
</dbReference>
<dbReference type="SUPFAM" id="SSF48403">
    <property type="entry name" value="Ankyrin repeat"/>
    <property type="match status" value="1"/>
</dbReference>
<gene>
    <name evidence="11" type="ORF">O6P43_015863</name>
</gene>
<evidence type="ECO:0000256" key="7">
    <source>
        <dbReference type="ARBA" id="ARBA00023136"/>
    </source>
</evidence>
<dbReference type="KEGG" id="qsa:O6P43_015863"/>
<comment type="subcellular location">
    <subcellularLocation>
        <location evidence="2">Cell membrane</location>
        <topology evidence="2">Peripheral membrane protein</topology>
        <orientation evidence="2">Cytoplasmic side</orientation>
    </subcellularLocation>
    <subcellularLocation>
        <location evidence="1">Membrane</location>
        <topology evidence="1">Multi-pass membrane protein</topology>
    </subcellularLocation>
</comment>
<evidence type="ECO:0000256" key="2">
    <source>
        <dbReference type="ARBA" id="ARBA00004413"/>
    </source>
</evidence>
<dbReference type="PROSITE" id="PS50088">
    <property type="entry name" value="ANK_REPEAT"/>
    <property type="match status" value="4"/>
</dbReference>
<protein>
    <submittedName>
        <fullName evidence="11">Ankyrin repeat family protein</fullName>
    </submittedName>
</protein>
<proteinExistence type="predicted"/>
<dbReference type="Proteomes" id="UP001163823">
    <property type="component" value="Chromosome 6"/>
</dbReference>
<evidence type="ECO:0000259" key="10">
    <source>
        <dbReference type="Pfam" id="PF13962"/>
    </source>
</evidence>
<feature type="transmembrane region" description="Helical" evidence="9">
    <location>
        <begin position="404"/>
        <end position="425"/>
    </location>
</feature>